<gene>
    <name evidence="8" type="ORF">ACFSR5_03595</name>
</gene>
<dbReference type="RefSeq" id="WP_380903167.1">
    <property type="nucleotide sequence ID" value="NZ_JBHUEG010000007.1"/>
</dbReference>
<evidence type="ECO:0000256" key="5">
    <source>
        <dbReference type="ARBA" id="ARBA00023136"/>
    </source>
</evidence>
<reference evidence="9" key="1">
    <citation type="journal article" date="2019" name="Int. J. Syst. Evol. Microbiol.">
        <title>The Global Catalogue of Microorganisms (GCM) 10K type strain sequencing project: providing services to taxonomists for standard genome sequencing and annotation.</title>
        <authorList>
            <consortium name="The Broad Institute Genomics Platform"/>
            <consortium name="The Broad Institute Genome Sequencing Center for Infectious Disease"/>
            <person name="Wu L."/>
            <person name="Ma J."/>
        </authorList>
    </citation>
    <scope>NUCLEOTIDE SEQUENCE [LARGE SCALE GENOMIC DNA]</scope>
    <source>
        <strain evidence="9">KCTC 42662</strain>
    </source>
</reference>
<dbReference type="InterPro" id="IPR003807">
    <property type="entry name" value="DUF202"/>
</dbReference>
<comment type="subcellular location">
    <subcellularLocation>
        <location evidence="1">Cell membrane</location>
        <topology evidence="1">Multi-pass membrane protein</topology>
    </subcellularLocation>
</comment>
<proteinExistence type="predicted"/>
<evidence type="ECO:0000256" key="3">
    <source>
        <dbReference type="ARBA" id="ARBA00022692"/>
    </source>
</evidence>
<accession>A0ABW5KGU7</accession>
<feature type="transmembrane region" description="Helical" evidence="6">
    <location>
        <begin position="49"/>
        <end position="71"/>
    </location>
</feature>
<name>A0ABW5KGU7_9SPHI</name>
<keyword evidence="4 6" id="KW-1133">Transmembrane helix</keyword>
<feature type="transmembrane region" description="Helical" evidence="6">
    <location>
        <begin position="130"/>
        <end position="150"/>
    </location>
</feature>
<dbReference type="PANTHER" id="PTHR34187">
    <property type="entry name" value="FGR18P"/>
    <property type="match status" value="1"/>
</dbReference>
<dbReference type="Pfam" id="PF02656">
    <property type="entry name" value="DUF202"/>
    <property type="match status" value="1"/>
</dbReference>
<evidence type="ECO:0000259" key="7">
    <source>
        <dbReference type="Pfam" id="PF02656"/>
    </source>
</evidence>
<protein>
    <submittedName>
        <fullName evidence="8">YidH family protein</fullName>
    </submittedName>
</protein>
<sequence>MRVWRQTDTLCIDTYRAFAVCVHTTQNRIMQTPRNKTNDHLANERTFLAWIRTSIAVMGFGFLVVKFSLFIKQIALLMGEELTVPARGYSGAMGIALVAVGACTTLFAFVSYKQTKTRIEKDLYNGSSTFVIAITVFIVLVSGALIWYLLENIS</sequence>
<dbReference type="PANTHER" id="PTHR34187:SF2">
    <property type="entry name" value="DUF202 DOMAIN-CONTAINING PROTEIN"/>
    <property type="match status" value="1"/>
</dbReference>
<dbReference type="InterPro" id="IPR052053">
    <property type="entry name" value="IM_YidH-like"/>
</dbReference>
<keyword evidence="5 6" id="KW-0472">Membrane</keyword>
<keyword evidence="2" id="KW-1003">Cell membrane</keyword>
<keyword evidence="3 6" id="KW-0812">Transmembrane</keyword>
<organism evidence="8 9">
    <name type="scientific">Sphingobacterium suaedae</name>
    <dbReference type="NCBI Taxonomy" id="1686402"/>
    <lineage>
        <taxon>Bacteria</taxon>
        <taxon>Pseudomonadati</taxon>
        <taxon>Bacteroidota</taxon>
        <taxon>Sphingobacteriia</taxon>
        <taxon>Sphingobacteriales</taxon>
        <taxon>Sphingobacteriaceae</taxon>
        <taxon>Sphingobacterium</taxon>
    </lineage>
</organism>
<feature type="domain" description="DUF202" evidence="7">
    <location>
        <begin position="39"/>
        <end position="116"/>
    </location>
</feature>
<evidence type="ECO:0000256" key="6">
    <source>
        <dbReference type="SAM" id="Phobius"/>
    </source>
</evidence>
<dbReference type="Proteomes" id="UP001597545">
    <property type="component" value="Unassembled WGS sequence"/>
</dbReference>
<keyword evidence="9" id="KW-1185">Reference proteome</keyword>
<evidence type="ECO:0000256" key="2">
    <source>
        <dbReference type="ARBA" id="ARBA00022475"/>
    </source>
</evidence>
<evidence type="ECO:0000313" key="9">
    <source>
        <dbReference type="Proteomes" id="UP001597545"/>
    </source>
</evidence>
<feature type="transmembrane region" description="Helical" evidence="6">
    <location>
        <begin position="91"/>
        <end position="110"/>
    </location>
</feature>
<evidence type="ECO:0000256" key="1">
    <source>
        <dbReference type="ARBA" id="ARBA00004651"/>
    </source>
</evidence>
<comment type="caution">
    <text evidence="8">The sequence shown here is derived from an EMBL/GenBank/DDBJ whole genome shotgun (WGS) entry which is preliminary data.</text>
</comment>
<evidence type="ECO:0000256" key="4">
    <source>
        <dbReference type="ARBA" id="ARBA00022989"/>
    </source>
</evidence>
<dbReference type="EMBL" id="JBHULR010000003">
    <property type="protein sequence ID" value="MFD2546726.1"/>
    <property type="molecule type" value="Genomic_DNA"/>
</dbReference>
<evidence type="ECO:0000313" key="8">
    <source>
        <dbReference type="EMBL" id="MFD2546726.1"/>
    </source>
</evidence>